<organism evidence="1 2">
    <name type="scientific">Methanomethylovorans hollandica (strain DSM 15978 / NBRC 107637 / DMS1)</name>
    <dbReference type="NCBI Taxonomy" id="867904"/>
    <lineage>
        <taxon>Archaea</taxon>
        <taxon>Methanobacteriati</taxon>
        <taxon>Methanobacteriota</taxon>
        <taxon>Stenosarchaea group</taxon>
        <taxon>Methanomicrobia</taxon>
        <taxon>Methanosarcinales</taxon>
        <taxon>Methanosarcinaceae</taxon>
        <taxon>Methanomethylovorans</taxon>
    </lineage>
</organism>
<dbReference type="HOGENOM" id="CLU_129660_0_0_2"/>
<dbReference type="RefSeq" id="WP_015323872.1">
    <property type="nucleotide sequence ID" value="NC_019977.1"/>
</dbReference>
<proteinExistence type="predicted"/>
<dbReference type="KEGG" id="mhz:Metho_0434"/>
<protein>
    <recommendedName>
        <fullName evidence="3">Transcriptional regulator</fullName>
    </recommendedName>
</protein>
<dbReference type="OrthoDB" id="49861at2157"/>
<dbReference type="Pfam" id="PF09824">
    <property type="entry name" value="ArsR"/>
    <property type="match status" value="1"/>
</dbReference>
<dbReference type="PIRSF" id="PIRSF022057">
    <property type="entry name" value="UCP022057"/>
    <property type="match status" value="1"/>
</dbReference>
<keyword evidence="2" id="KW-1185">Reference proteome</keyword>
<dbReference type="Proteomes" id="UP000010866">
    <property type="component" value="Chromosome"/>
</dbReference>
<reference evidence="2" key="1">
    <citation type="submission" date="2012-02" db="EMBL/GenBank/DDBJ databases">
        <title>Complete sequence of chromosome of Methanomethylovorans hollandica DSM 15978.</title>
        <authorList>
            <person name="Lucas S."/>
            <person name="Copeland A."/>
            <person name="Lapidus A."/>
            <person name="Glavina del Rio T."/>
            <person name="Dalin E."/>
            <person name="Tice H."/>
            <person name="Bruce D."/>
            <person name="Goodwin L."/>
            <person name="Pitluck S."/>
            <person name="Peters L."/>
            <person name="Mikhailova N."/>
            <person name="Held B."/>
            <person name="Kyrpides N."/>
            <person name="Mavromatis K."/>
            <person name="Ivanova N."/>
            <person name="Brettin T."/>
            <person name="Detter J.C."/>
            <person name="Han C."/>
            <person name="Larimer F."/>
            <person name="Land M."/>
            <person name="Hauser L."/>
            <person name="Markowitz V."/>
            <person name="Cheng J.-F."/>
            <person name="Hugenholtz P."/>
            <person name="Woyke T."/>
            <person name="Wu D."/>
            <person name="Spring S."/>
            <person name="Schroeder M."/>
            <person name="Brambilla E."/>
            <person name="Klenk H.-P."/>
            <person name="Eisen J.A."/>
        </authorList>
    </citation>
    <scope>NUCLEOTIDE SEQUENCE [LARGE SCALE GENOMIC DNA]</scope>
    <source>
        <strain evidence="2">DSM 15978 / NBRC 107637 / DMS1</strain>
    </source>
</reference>
<evidence type="ECO:0000313" key="1">
    <source>
        <dbReference type="EMBL" id="AGB48703.1"/>
    </source>
</evidence>
<sequence length="169" mass="19535">MNKRTRIINDPSELVPLLQIFGSKRHKKVFDALLNLWMTKDELEETLGTDVAQSIMILKKSGLIESQWHMPEPGKTPQKEYHSSYSKVQTNFQCSVEDMSDIIMLTFKPYEEVEDIIEELEKLVIEGNESMSSLTRALNKSPMYIRAVARRSDKLAVMGQRIKEVEDKE</sequence>
<name>L0KX99_METHD</name>
<gene>
    <name evidence="1" type="ordered locus">Metho_0434</name>
</gene>
<evidence type="ECO:0008006" key="3">
    <source>
        <dbReference type="Google" id="ProtNLM"/>
    </source>
</evidence>
<dbReference type="EMBL" id="CP003362">
    <property type="protein sequence ID" value="AGB48703.1"/>
    <property type="molecule type" value="Genomic_DNA"/>
</dbReference>
<dbReference type="STRING" id="867904.Metho_0434"/>
<evidence type="ECO:0000313" key="2">
    <source>
        <dbReference type="Proteomes" id="UP000010866"/>
    </source>
</evidence>
<dbReference type="InterPro" id="IPR014517">
    <property type="entry name" value="ArsR_tscrpt_regulator"/>
</dbReference>
<dbReference type="GeneID" id="14407540"/>
<accession>L0KX99</accession>
<dbReference type="AlphaFoldDB" id="L0KX99"/>